<feature type="region of interest" description="Disordered" evidence="1">
    <location>
        <begin position="74"/>
        <end position="93"/>
    </location>
</feature>
<organism evidence="2 3">
    <name type="scientific">Ectocarpus siliculosus</name>
    <name type="common">Brown alga</name>
    <name type="synonym">Conferva siliculosa</name>
    <dbReference type="NCBI Taxonomy" id="2880"/>
    <lineage>
        <taxon>Eukaryota</taxon>
        <taxon>Sar</taxon>
        <taxon>Stramenopiles</taxon>
        <taxon>Ochrophyta</taxon>
        <taxon>PX clade</taxon>
        <taxon>Phaeophyceae</taxon>
        <taxon>Ectocarpales</taxon>
        <taxon>Ectocarpaceae</taxon>
        <taxon>Ectocarpus</taxon>
    </lineage>
</organism>
<keyword evidence="3" id="KW-1185">Reference proteome</keyword>
<gene>
    <name evidence="2" type="ORF">Esi_0254_0006</name>
</gene>
<feature type="compositionally biased region" description="Gly residues" evidence="1">
    <location>
        <begin position="34"/>
        <end position="43"/>
    </location>
</feature>
<evidence type="ECO:0000313" key="3">
    <source>
        <dbReference type="Proteomes" id="UP000002630"/>
    </source>
</evidence>
<dbReference type="Proteomes" id="UP000002630">
    <property type="component" value="Unassembled WGS sequence"/>
</dbReference>
<sequence length="93" mass="9043">MRRFGQRVKEGVVGPAVAAPASAAAGAEVSDGNGRNGSSGSDGGSSSVSPSHGGGGSLKDKARAKLAGVVKWAQSPRKALSPRGRAGVRAFAG</sequence>
<evidence type="ECO:0000313" key="2">
    <source>
        <dbReference type="EMBL" id="CBN79480.1"/>
    </source>
</evidence>
<feature type="compositionally biased region" description="Low complexity" evidence="1">
    <location>
        <begin position="11"/>
        <end position="33"/>
    </location>
</feature>
<name>D8LJE7_ECTSI</name>
<feature type="region of interest" description="Disordered" evidence="1">
    <location>
        <begin position="1"/>
        <end position="62"/>
    </location>
</feature>
<accession>D8LJE7</accession>
<dbReference type="EMBL" id="FN649760">
    <property type="protein sequence ID" value="CBN79480.1"/>
    <property type="molecule type" value="Genomic_DNA"/>
</dbReference>
<reference evidence="2 3" key="1">
    <citation type="journal article" date="2010" name="Nature">
        <title>The Ectocarpus genome and the independent evolution of multicellularity in brown algae.</title>
        <authorList>
            <person name="Cock J.M."/>
            <person name="Sterck L."/>
            <person name="Rouze P."/>
            <person name="Scornet D."/>
            <person name="Allen A.E."/>
            <person name="Amoutzias G."/>
            <person name="Anthouard V."/>
            <person name="Artiguenave F."/>
            <person name="Aury J.M."/>
            <person name="Badger J.H."/>
            <person name="Beszteri B."/>
            <person name="Billiau K."/>
            <person name="Bonnet E."/>
            <person name="Bothwell J.H."/>
            <person name="Bowler C."/>
            <person name="Boyen C."/>
            <person name="Brownlee C."/>
            <person name="Carrano C.J."/>
            <person name="Charrier B."/>
            <person name="Cho G.Y."/>
            <person name="Coelho S.M."/>
            <person name="Collen J."/>
            <person name="Corre E."/>
            <person name="Da Silva C."/>
            <person name="Delage L."/>
            <person name="Delaroque N."/>
            <person name="Dittami S.M."/>
            <person name="Doulbeau S."/>
            <person name="Elias M."/>
            <person name="Farnham G."/>
            <person name="Gachon C.M."/>
            <person name="Gschloessl B."/>
            <person name="Heesch S."/>
            <person name="Jabbari K."/>
            <person name="Jubin C."/>
            <person name="Kawai H."/>
            <person name="Kimura K."/>
            <person name="Kloareg B."/>
            <person name="Kupper F.C."/>
            <person name="Lang D."/>
            <person name="Le Bail A."/>
            <person name="Leblanc C."/>
            <person name="Lerouge P."/>
            <person name="Lohr M."/>
            <person name="Lopez P.J."/>
            <person name="Martens C."/>
            <person name="Maumus F."/>
            <person name="Michel G."/>
            <person name="Miranda-Saavedra D."/>
            <person name="Morales J."/>
            <person name="Moreau H."/>
            <person name="Motomura T."/>
            <person name="Nagasato C."/>
            <person name="Napoli C.A."/>
            <person name="Nelson D.R."/>
            <person name="Nyvall-Collen P."/>
            <person name="Peters A.F."/>
            <person name="Pommier C."/>
            <person name="Potin P."/>
            <person name="Poulain J."/>
            <person name="Quesneville H."/>
            <person name="Read B."/>
            <person name="Rensing S.A."/>
            <person name="Ritter A."/>
            <person name="Rousvoal S."/>
            <person name="Samanta M."/>
            <person name="Samson G."/>
            <person name="Schroeder D.C."/>
            <person name="Segurens B."/>
            <person name="Strittmatter M."/>
            <person name="Tonon T."/>
            <person name="Tregear J.W."/>
            <person name="Valentin K."/>
            <person name="von Dassow P."/>
            <person name="Yamagishi T."/>
            <person name="Van de Peer Y."/>
            <person name="Wincker P."/>
        </authorList>
    </citation>
    <scope>NUCLEOTIDE SEQUENCE [LARGE SCALE GENOMIC DNA]</scope>
    <source>
        <strain evidence="3">Ec32 / CCAP1310/4</strain>
    </source>
</reference>
<proteinExistence type="predicted"/>
<evidence type="ECO:0000256" key="1">
    <source>
        <dbReference type="SAM" id="MobiDB-lite"/>
    </source>
</evidence>
<dbReference type="InParanoid" id="D8LJE7"/>
<dbReference type="AlphaFoldDB" id="D8LJE7"/>
<protein>
    <submittedName>
        <fullName evidence="2">Uncharacterized protein</fullName>
    </submittedName>
</protein>